<dbReference type="InterPro" id="IPR002401">
    <property type="entry name" value="Cyt_P450_E_grp-I"/>
</dbReference>
<comment type="cofactor">
    <cofactor evidence="1 12">
        <name>heme</name>
        <dbReference type="ChEBI" id="CHEBI:30413"/>
    </cofactor>
</comment>
<organism evidence="14 15">
    <name type="scientific">Tripterygium wilfordii</name>
    <name type="common">Thunder God vine</name>
    <dbReference type="NCBI Taxonomy" id="458696"/>
    <lineage>
        <taxon>Eukaryota</taxon>
        <taxon>Viridiplantae</taxon>
        <taxon>Streptophyta</taxon>
        <taxon>Embryophyta</taxon>
        <taxon>Tracheophyta</taxon>
        <taxon>Spermatophyta</taxon>
        <taxon>Magnoliopsida</taxon>
        <taxon>eudicotyledons</taxon>
        <taxon>Gunneridae</taxon>
        <taxon>Pentapetalae</taxon>
        <taxon>rosids</taxon>
        <taxon>fabids</taxon>
        <taxon>Celastrales</taxon>
        <taxon>Celastraceae</taxon>
        <taxon>Tripterygium</taxon>
    </lineage>
</organism>
<dbReference type="InterPro" id="IPR036396">
    <property type="entry name" value="Cyt_P450_sf"/>
</dbReference>
<evidence type="ECO:0000256" key="2">
    <source>
        <dbReference type="ARBA" id="ARBA00004167"/>
    </source>
</evidence>
<dbReference type="InterPro" id="IPR050193">
    <property type="entry name" value="Cytochrome_P450_71"/>
</dbReference>
<dbReference type="PANTHER" id="PTHR47956:SF10">
    <property type="entry name" value="CYTOCHROME P450 FAMILY 71 PROTEIN"/>
    <property type="match status" value="1"/>
</dbReference>
<dbReference type="GO" id="GO:0020037">
    <property type="term" value="F:heme binding"/>
    <property type="evidence" value="ECO:0007669"/>
    <property type="project" value="InterPro"/>
</dbReference>
<dbReference type="GO" id="GO:0016020">
    <property type="term" value="C:membrane"/>
    <property type="evidence" value="ECO:0007669"/>
    <property type="project" value="UniProtKB-SubCell"/>
</dbReference>
<accession>A0A7J7C9B0</accession>
<keyword evidence="11" id="KW-0472">Membrane</keyword>
<comment type="subcellular location">
    <subcellularLocation>
        <location evidence="2">Membrane</location>
        <topology evidence="2">Single-pass membrane protein</topology>
    </subcellularLocation>
</comment>
<evidence type="ECO:0000256" key="1">
    <source>
        <dbReference type="ARBA" id="ARBA00001971"/>
    </source>
</evidence>
<dbReference type="AlphaFoldDB" id="A0A7J7C9B0"/>
<proteinExistence type="inferred from homology"/>
<keyword evidence="15" id="KW-1185">Reference proteome</keyword>
<dbReference type="Pfam" id="PF00067">
    <property type="entry name" value="p450"/>
    <property type="match status" value="1"/>
</dbReference>
<dbReference type="InterPro" id="IPR017972">
    <property type="entry name" value="Cyt_P450_CS"/>
</dbReference>
<evidence type="ECO:0000256" key="3">
    <source>
        <dbReference type="ARBA" id="ARBA00010617"/>
    </source>
</evidence>
<dbReference type="PRINTS" id="PR00463">
    <property type="entry name" value="EP450I"/>
</dbReference>
<name>A0A7J7C9B0_TRIWF</name>
<gene>
    <name evidence="14" type="ORF">HS088_TW19G00297</name>
</gene>
<evidence type="ECO:0000256" key="12">
    <source>
        <dbReference type="PIRSR" id="PIRSR602401-1"/>
    </source>
</evidence>
<evidence type="ECO:0000256" key="7">
    <source>
        <dbReference type="ARBA" id="ARBA00022989"/>
    </source>
</evidence>
<dbReference type="InterPro" id="IPR001128">
    <property type="entry name" value="Cyt_P450"/>
</dbReference>
<dbReference type="GO" id="GO:0004497">
    <property type="term" value="F:monooxygenase activity"/>
    <property type="evidence" value="ECO:0007669"/>
    <property type="project" value="UniProtKB-KW"/>
</dbReference>
<reference evidence="14 15" key="1">
    <citation type="journal article" date="2020" name="Nat. Commun.">
        <title>Genome of Tripterygium wilfordii and identification of cytochrome P450 involved in triptolide biosynthesis.</title>
        <authorList>
            <person name="Tu L."/>
            <person name="Su P."/>
            <person name="Zhang Z."/>
            <person name="Gao L."/>
            <person name="Wang J."/>
            <person name="Hu T."/>
            <person name="Zhou J."/>
            <person name="Zhang Y."/>
            <person name="Zhao Y."/>
            <person name="Liu Y."/>
            <person name="Song Y."/>
            <person name="Tong Y."/>
            <person name="Lu Y."/>
            <person name="Yang J."/>
            <person name="Xu C."/>
            <person name="Jia M."/>
            <person name="Peters R.J."/>
            <person name="Huang L."/>
            <person name="Gao W."/>
        </authorList>
    </citation>
    <scope>NUCLEOTIDE SEQUENCE [LARGE SCALE GENOMIC DNA]</scope>
    <source>
        <strain evidence="15">cv. XIE 37</strain>
        <tissue evidence="14">Leaf</tissue>
    </source>
</reference>
<dbReference type="SUPFAM" id="SSF48264">
    <property type="entry name" value="Cytochrome P450"/>
    <property type="match status" value="1"/>
</dbReference>
<dbReference type="InParanoid" id="A0A7J7C9B0"/>
<keyword evidence="4 12" id="KW-0349">Heme</keyword>
<evidence type="ECO:0000256" key="8">
    <source>
        <dbReference type="ARBA" id="ARBA00023002"/>
    </source>
</evidence>
<evidence type="ECO:0000313" key="14">
    <source>
        <dbReference type="EMBL" id="KAF5730702.1"/>
    </source>
</evidence>
<feature type="binding site" description="axial binding residue" evidence="12">
    <location>
        <position position="171"/>
    </location>
    <ligand>
        <name>heme</name>
        <dbReference type="ChEBI" id="CHEBI:30413"/>
    </ligand>
    <ligandPart>
        <name>Fe</name>
        <dbReference type="ChEBI" id="CHEBI:18248"/>
    </ligandPart>
</feature>
<evidence type="ECO:0000256" key="6">
    <source>
        <dbReference type="ARBA" id="ARBA00022723"/>
    </source>
</evidence>
<dbReference type="PANTHER" id="PTHR47956">
    <property type="entry name" value="CYTOCHROME P450 71B11-RELATED"/>
    <property type="match status" value="1"/>
</dbReference>
<comment type="caution">
    <text evidence="14">The sequence shown here is derived from an EMBL/GenBank/DDBJ whole genome shotgun (WGS) entry which is preliminary data.</text>
</comment>
<keyword evidence="6 12" id="KW-0479">Metal-binding</keyword>
<keyword evidence="5" id="KW-0812">Transmembrane</keyword>
<dbReference type="EMBL" id="JAAARO010000019">
    <property type="protein sequence ID" value="KAF5730702.1"/>
    <property type="molecule type" value="Genomic_DNA"/>
</dbReference>
<dbReference type="PRINTS" id="PR00385">
    <property type="entry name" value="P450"/>
</dbReference>
<evidence type="ECO:0000256" key="4">
    <source>
        <dbReference type="ARBA" id="ARBA00022617"/>
    </source>
</evidence>
<dbReference type="FunFam" id="1.10.630.10:FF:000126">
    <property type="entry name" value="Predicted protein"/>
    <property type="match status" value="1"/>
</dbReference>
<evidence type="ECO:0000313" key="15">
    <source>
        <dbReference type="Proteomes" id="UP000593562"/>
    </source>
</evidence>
<protein>
    <submittedName>
        <fullName evidence="14">Cytochrome P450 71A1-like</fullName>
    </submittedName>
</protein>
<sequence length="230" mass="26441">MRFDMKSGQTKCILEDIKSKDMTIDKYKDMFLAGSDTVALVLEWTMTELMKNPSKMKNAQEELRRVIGNKSKIEESDINQMNYLKCVIKESLRLHPVIPMPPRETTASCKLGGYDLPPKARVTINIWAIQRDPKHWESPEEFIPERHENSTVDYINQSNHFIPFGGGRRGCPGMSFGTANVECLLANLLCWFDWKMPGDAREEDLDTSEVINFVLRKKIPLNLVPLMHSH</sequence>
<evidence type="ECO:0000256" key="5">
    <source>
        <dbReference type="ARBA" id="ARBA00022692"/>
    </source>
</evidence>
<dbReference type="PROSITE" id="PS00086">
    <property type="entry name" value="CYTOCHROME_P450"/>
    <property type="match status" value="1"/>
</dbReference>
<keyword evidence="10 13" id="KW-0503">Monooxygenase</keyword>
<evidence type="ECO:0000256" key="9">
    <source>
        <dbReference type="ARBA" id="ARBA00023004"/>
    </source>
</evidence>
<comment type="similarity">
    <text evidence="3 13">Belongs to the cytochrome P450 family.</text>
</comment>
<dbReference type="GO" id="GO:0016705">
    <property type="term" value="F:oxidoreductase activity, acting on paired donors, with incorporation or reduction of molecular oxygen"/>
    <property type="evidence" value="ECO:0007669"/>
    <property type="project" value="InterPro"/>
</dbReference>
<dbReference type="Proteomes" id="UP000593562">
    <property type="component" value="Unassembled WGS sequence"/>
</dbReference>
<evidence type="ECO:0000256" key="10">
    <source>
        <dbReference type="ARBA" id="ARBA00023033"/>
    </source>
</evidence>
<dbReference type="Gene3D" id="1.10.630.10">
    <property type="entry name" value="Cytochrome P450"/>
    <property type="match status" value="1"/>
</dbReference>
<evidence type="ECO:0000256" key="11">
    <source>
        <dbReference type="ARBA" id="ARBA00023136"/>
    </source>
</evidence>
<dbReference type="GO" id="GO:0005506">
    <property type="term" value="F:iron ion binding"/>
    <property type="evidence" value="ECO:0007669"/>
    <property type="project" value="InterPro"/>
</dbReference>
<evidence type="ECO:0000256" key="13">
    <source>
        <dbReference type="RuleBase" id="RU000461"/>
    </source>
</evidence>
<keyword evidence="8 13" id="KW-0560">Oxidoreductase</keyword>
<keyword evidence="9 12" id="KW-0408">Iron</keyword>
<keyword evidence="7" id="KW-1133">Transmembrane helix</keyword>